<organism evidence="1 2">
    <name type="scientific">Avena sativa</name>
    <name type="common">Oat</name>
    <dbReference type="NCBI Taxonomy" id="4498"/>
    <lineage>
        <taxon>Eukaryota</taxon>
        <taxon>Viridiplantae</taxon>
        <taxon>Streptophyta</taxon>
        <taxon>Embryophyta</taxon>
        <taxon>Tracheophyta</taxon>
        <taxon>Spermatophyta</taxon>
        <taxon>Magnoliopsida</taxon>
        <taxon>Liliopsida</taxon>
        <taxon>Poales</taxon>
        <taxon>Poaceae</taxon>
        <taxon>BOP clade</taxon>
        <taxon>Pooideae</taxon>
        <taxon>Poodae</taxon>
        <taxon>Poeae</taxon>
        <taxon>Poeae Chloroplast Group 1 (Aveneae type)</taxon>
        <taxon>Aveninae</taxon>
        <taxon>Avena</taxon>
    </lineage>
</organism>
<protein>
    <submittedName>
        <fullName evidence="1">Uncharacterized protein</fullName>
    </submittedName>
</protein>
<dbReference type="EnsemblPlants" id="AVESA.00010b.r2.1AG0064280.1">
    <property type="protein sequence ID" value="AVESA.00010b.r2.1AG0064280.1.CDS"/>
    <property type="gene ID" value="AVESA.00010b.r2.1AG0064280"/>
</dbReference>
<evidence type="ECO:0000313" key="2">
    <source>
        <dbReference type="Proteomes" id="UP001732700"/>
    </source>
</evidence>
<reference evidence="1" key="2">
    <citation type="submission" date="2025-09" db="UniProtKB">
        <authorList>
            <consortium name="EnsemblPlants"/>
        </authorList>
    </citation>
    <scope>IDENTIFICATION</scope>
</reference>
<dbReference type="Proteomes" id="UP001732700">
    <property type="component" value="Chromosome 1A"/>
</dbReference>
<reference evidence="1" key="1">
    <citation type="submission" date="2021-05" db="EMBL/GenBank/DDBJ databases">
        <authorList>
            <person name="Scholz U."/>
            <person name="Mascher M."/>
            <person name="Fiebig A."/>
        </authorList>
    </citation>
    <scope>NUCLEOTIDE SEQUENCE [LARGE SCALE GENOMIC DNA]</scope>
</reference>
<proteinExistence type="predicted"/>
<name>A0ACD5TJJ0_AVESA</name>
<keyword evidence="2" id="KW-1185">Reference proteome</keyword>
<evidence type="ECO:0000313" key="1">
    <source>
        <dbReference type="EnsemblPlants" id="AVESA.00010b.r2.1AG0064280.1.CDS"/>
    </source>
</evidence>
<accession>A0ACD5TJJ0</accession>
<sequence>MVEGKNAQVDLEKGLHQMSNDNDSSSPENLQKIKADMEDSEGKIDSPTPEKSDSGRNESVVSSLTTDLLAQRYKDRLAEKLLRNEDETDDEDGNENIVSSGSQSPVSNELLEKHKNLLNLFNRMESSIRLLRLRKKLTTFKNIATQVEVLAKRPLPTPLGKVETSSRQGSEPRSASSARRSLIMFSPSKLNESPSANTTKLDKDRVANITEDEVTTGKCLFPEETCSFTNLLVENDEDKTNQVPSMTSQEKLYSLRVTFDIVCGISGSANNSLITKQELFHNILANNLEIEETGEIEEQLHILEDLSPDWISKKLRGGEVLYSIKQMPDEKLVRERLVEVI</sequence>